<reference evidence="2 3" key="1">
    <citation type="journal article" date="2019" name="Plant Biotechnol. J.">
        <title>The red bayberry genome and genetic basis of sex determination.</title>
        <authorList>
            <person name="Jia H.M."/>
            <person name="Jia H.J."/>
            <person name="Cai Q.L."/>
            <person name="Wang Y."/>
            <person name="Zhao H.B."/>
            <person name="Yang W.F."/>
            <person name="Wang G.Y."/>
            <person name="Li Y.H."/>
            <person name="Zhan D.L."/>
            <person name="Shen Y.T."/>
            <person name="Niu Q.F."/>
            <person name="Chang L."/>
            <person name="Qiu J."/>
            <person name="Zhao L."/>
            <person name="Xie H.B."/>
            <person name="Fu W.Y."/>
            <person name="Jin J."/>
            <person name="Li X.W."/>
            <person name="Jiao Y."/>
            <person name="Zhou C.C."/>
            <person name="Tu T."/>
            <person name="Chai C.Y."/>
            <person name="Gao J.L."/>
            <person name="Fan L.J."/>
            <person name="van de Weg E."/>
            <person name="Wang J.Y."/>
            <person name="Gao Z.S."/>
        </authorList>
    </citation>
    <scope>NUCLEOTIDE SEQUENCE [LARGE SCALE GENOMIC DNA]</scope>
    <source>
        <tissue evidence="2">Leaves</tissue>
    </source>
</reference>
<evidence type="ECO:0000313" key="2">
    <source>
        <dbReference type="EMBL" id="KAB1211925.1"/>
    </source>
</evidence>
<dbReference type="OrthoDB" id="989349at2759"/>
<sequence>MIPGKDNGHDANVISWAPLLIIGQILSSSATAIVSEAEQYHSLFTTVPLSTSLSVSDVAWRGLKDSSPRAPASFTPPLSATRMSVPACARETIRGLQDGTTMAGRKDAVTQGFQTHDEIYGNGASVLSVEDSAREVPTGPDPLHHNSNPAGP</sequence>
<keyword evidence="3" id="KW-1185">Reference proteome</keyword>
<name>A0A6A1VH59_9ROSI</name>
<organism evidence="2 3">
    <name type="scientific">Morella rubra</name>
    <name type="common">Chinese bayberry</name>
    <dbReference type="NCBI Taxonomy" id="262757"/>
    <lineage>
        <taxon>Eukaryota</taxon>
        <taxon>Viridiplantae</taxon>
        <taxon>Streptophyta</taxon>
        <taxon>Embryophyta</taxon>
        <taxon>Tracheophyta</taxon>
        <taxon>Spermatophyta</taxon>
        <taxon>Magnoliopsida</taxon>
        <taxon>eudicotyledons</taxon>
        <taxon>Gunneridae</taxon>
        <taxon>Pentapetalae</taxon>
        <taxon>rosids</taxon>
        <taxon>fabids</taxon>
        <taxon>Fagales</taxon>
        <taxon>Myricaceae</taxon>
        <taxon>Morella</taxon>
    </lineage>
</organism>
<dbReference type="Proteomes" id="UP000516437">
    <property type="component" value="Chromosome 5"/>
</dbReference>
<evidence type="ECO:0000256" key="1">
    <source>
        <dbReference type="SAM" id="MobiDB-lite"/>
    </source>
</evidence>
<proteinExistence type="predicted"/>
<accession>A0A6A1VH59</accession>
<feature type="region of interest" description="Disordered" evidence="1">
    <location>
        <begin position="124"/>
        <end position="152"/>
    </location>
</feature>
<gene>
    <name evidence="2" type="ORF">CJ030_MR5G023767</name>
</gene>
<evidence type="ECO:0000313" key="3">
    <source>
        <dbReference type="Proteomes" id="UP000516437"/>
    </source>
</evidence>
<dbReference type="AlphaFoldDB" id="A0A6A1VH59"/>
<protein>
    <submittedName>
        <fullName evidence="2">Uncharacterized protein</fullName>
    </submittedName>
</protein>
<comment type="caution">
    <text evidence="2">The sequence shown here is derived from an EMBL/GenBank/DDBJ whole genome shotgun (WGS) entry which is preliminary data.</text>
</comment>
<dbReference type="EMBL" id="RXIC02000023">
    <property type="protein sequence ID" value="KAB1211925.1"/>
    <property type="molecule type" value="Genomic_DNA"/>
</dbReference>